<dbReference type="InterPro" id="IPR046335">
    <property type="entry name" value="LacI/GalR-like_sensor"/>
</dbReference>
<keyword evidence="3" id="KW-0804">Transcription</keyword>
<feature type="domain" description="HTH lacI-type" evidence="4">
    <location>
        <begin position="2"/>
        <end position="56"/>
    </location>
</feature>
<dbReference type="PANTHER" id="PTHR30146">
    <property type="entry name" value="LACI-RELATED TRANSCRIPTIONAL REPRESSOR"/>
    <property type="match status" value="1"/>
</dbReference>
<dbReference type="PRINTS" id="PR00036">
    <property type="entry name" value="HTHLACI"/>
</dbReference>
<dbReference type="SMART" id="SM00354">
    <property type="entry name" value="HTH_LACI"/>
    <property type="match status" value="1"/>
</dbReference>
<evidence type="ECO:0000256" key="2">
    <source>
        <dbReference type="ARBA" id="ARBA00023125"/>
    </source>
</evidence>
<dbReference type="Proteomes" id="UP000245055">
    <property type="component" value="Unassembled WGS sequence"/>
</dbReference>
<dbReference type="SUPFAM" id="SSF53822">
    <property type="entry name" value="Periplasmic binding protein-like I"/>
    <property type="match status" value="1"/>
</dbReference>
<dbReference type="GO" id="GO:0003700">
    <property type="term" value="F:DNA-binding transcription factor activity"/>
    <property type="evidence" value="ECO:0007669"/>
    <property type="project" value="TreeGrafter"/>
</dbReference>
<reference evidence="5 7" key="1">
    <citation type="submission" date="2018-05" db="EMBL/GenBank/DDBJ databases">
        <title>Genomic diversity of pathogens causing Blackleg of Potato in Pakistan.</title>
        <authorList>
            <person name="Sarfraz S."/>
            <person name="Riaz K."/>
            <person name="Oulghazi S."/>
            <person name="Cigna J."/>
            <person name="Sahi S.T."/>
            <person name="Khan S.H."/>
            <person name="Hameed A."/>
            <person name="Faure D."/>
        </authorList>
    </citation>
    <scope>NUCLEOTIDE SEQUENCE [LARGE SCALE GENOMIC DNA]</scope>
    <source>
        <strain evidence="5 7">SS70</strain>
    </source>
</reference>
<evidence type="ECO:0000313" key="8">
    <source>
        <dbReference type="Proteomes" id="UP000266633"/>
    </source>
</evidence>
<dbReference type="PANTHER" id="PTHR30146:SF153">
    <property type="entry name" value="LACTOSE OPERON REPRESSOR"/>
    <property type="match status" value="1"/>
</dbReference>
<dbReference type="Pfam" id="PF13377">
    <property type="entry name" value="Peripla_BP_3"/>
    <property type="match status" value="1"/>
</dbReference>
<dbReference type="CDD" id="cd06267">
    <property type="entry name" value="PBP1_LacI_sugar_binding-like"/>
    <property type="match status" value="1"/>
</dbReference>
<protein>
    <submittedName>
        <fullName evidence="5">LacI family transcriptional regulator</fullName>
    </submittedName>
</protein>
<dbReference type="Gene3D" id="1.10.260.40">
    <property type="entry name" value="lambda repressor-like DNA-binding domains"/>
    <property type="match status" value="1"/>
</dbReference>
<evidence type="ECO:0000256" key="3">
    <source>
        <dbReference type="ARBA" id="ARBA00023163"/>
    </source>
</evidence>
<dbReference type="Pfam" id="PF00356">
    <property type="entry name" value="LacI"/>
    <property type="match status" value="1"/>
</dbReference>
<organism evidence="5 7">
    <name type="scientific">Dickeya dianthicola</name>
    <dbReference type="NCBI Taxonomy" id="204039"/>
    <lineage>
        <taxon>Bacteria</taxon>
        <taxon>Pseudomonadati</taxon>
        <taxon>Pseudomonadota</taxon>
        <taxon>Gammaproteobacteria</taxon>
        <taxon>Enterobacterales</taxon>
        <taxon>Pectobacteriaceae</taxon>
        <taxon>Dickeya</taxon>
    </lineage>
</organism>
<evidence type="ECO:0000313" key="6">
    <source>
        <dbReference type="EMBL" id="RJL76061.1"/>
    </source>
</evidence>
<dbReference type="RefSeq" id="WP_024108893.1">
    <property type="nucleotide sequence ID" value="NZ_CP031560.1"/>
</dbReference>
<dbReference type="PROSITE" id="PS50932">
    <property type="entry name" value="HTH_LACI_2"/>
    <property type="match status" value="1"/>
</dbReference>
<dbReference type="InterPro" id="IPR028082">
    <property type="entry name" value="Peripla_BP_I"/>
</dbReference>
<evidence type="ECO:0000313" key="7">
    <source>
        <dbReference type="Proteomes" id="UP000245055"/>
    </source>
</evidence>
<proteinExistence type="predicted"/>
<keyword evidence="2" id="KW-0238">DNA-binding</keyword>
<keyword evidence="8" id="KW-1185">Reference proteome</keyword>
<accession>A0AAP6VGH0</accession>
<evidence type="ECO:0000259" key="4">
    <source>
        <dbReference type="PROSITE" id="PS50932"/>
    </source>
</evidence>
<dbReference type="PROSITE" id="PS00356">
    <property type="entry name" value="HTH_LACI_1"/>
    <property type="match status" value="1"/>
</dbReference>
<dbReference type="InterPro" id="IPR010982">
    <property type="entry name" value="Lambda_DNA-bd_dom_sf"/>
</dbReference>
<dbReference type="Gene3D" id="3.40.50.2300">
    <property type="match status" value="2"/>
</dbReference>
<dbReference type="Proteomes" id="UP000266633">
    <property type="component" value="Unassembled WGS sequence"/>
</dbReference>
<dbReference type="EMBL" id="QESZ01000013">
    <property type="protein sequence ID" value="PWD73723.1"/>
    <property type="molecule type" value="Genomic_DNA"/>
</dbReference>
<dbReference type="EMBL" id="QZDO01000006">
    <property type="protein sequence ID" value="RJL76061.1"/>
    <property type="molecule type" value="Genomic_DNA"/>
</dbReference>
<dbReference type="GO" id="GO:0000976">
    <property type="term" value="F:transcription cis-regulatory region binding"/>
    <property type="evidence" value="ECO:0007669"/>
    <property type="project" value="TreeGrafter"/>
</dbReference>
<name>A0AAP6VGH0_9GAMM</name>
<dbReference type="InterPro" id="IPR000843">
    <property type="entry name" value="HTH_LacI"/>
</dbReference>
<dbReference type="GeneID" id="49322141"/>
<keyword evidence="1" id="KW-0805">Transcription regulation</keyword>
<evidence type="ECO:0000256" key="1">
    <source>
        <dbReference type="ARBA" id="ARBA00023015"/>
    </source>
</evidence>
<gene>
    <name evidence="6" type="ORF">D5077_02530</name>
    <name evidence="5" type="ORF">DF213_10130</name>
</gene>
<dbReference type="CDD" id="cd01392">
    <property type="entry name" value="HTH_LacI"/>
    <property type="match status" value="1"/>
</dbReference>
<reference evidence="6 8" key="2">
    <citation type="submission" date="2018-09" db="EMBL/GenBank/DDBJ databases">
        <title>Phylogenetic diversity of Pectobacterium and Dickeya strains causing blackleg disease of potato in Morocco.</title>
        <authorList>
            <person name="Oulghazi S."/>
            <person name="Moumni M."/>
            <person name="Faure D."/>
        </authorList>
    </citation>
    <scope>NUCLEOTIDE SEQUENCE [LARGE SCALE GENOMIC DNA]</scope>
    <source>
        <strain evidence="6 8">S4.16.03.LID</strain>
    </source>
</reference>
<dbReference type="AlphaFoldDB" id="A0AAP6VGH0"/>
<dbReference type="SUPFAM" id="SSF47413">
    <property type="entry name" value="lambda repressor-like DNA-binding domains"/>
    <property type="match status" value="1"/>
</dbReference>
<evidence type="ECO:0000313" key="5">
    <source>
        <dbReference type="EMBL" id="PWD73723.1"/>
    </source>
</evidence>
<sequence length="337" mass="37353">MASIRDVAIKAGVSTATVSRVINNHPSVTAETRRTVHEAMDFLCYVPNRNAVQLSGKCSGLIGVIVPNLVNPHFCELLATLEEEARYVGKTILVKTHQNQPFQDRKLVRALAGMGIEALIWVPTEVESSLSGWLQATGIKTAVVTQTSRFFNSVSNNQERGAEAIAEHFIDTGRTRFGVIGQDGVDNRKMSAFCKKIASRGYQVEKHHSYWIPKGDGEISRGHIYSLDNIIENMLTQEDKINCLFIYNDVAASYVIQNLRRNSVNIPEDIAVASFDNTIISQMMNITSIAQPINEMGKIAFELINNMERSEHIDSIALTTKLIVRESSLSITVTTVN</sequence>
<comment type="caution">
    <text evidence="5">The sequence shown here is derived from an EMBL/GenBank/DDBJ whole genome shotgun (WGS) entry which is preliminary data.</text>
</comment>